<name>A0A344L6K8_9PSEU</name>
<evidence type="ECO:0000313" key="2">
    <source>
        <dbReference type="Proteomes" id="UP000250434"/>
    </source>
</evidence>
<reference evidence="1 2" key="1">
    <citation type="submission" date="2016-04" db="EMBL/GenBank/DDBJ databases">
        <title>Complete genome sequence and analysis of deep-sea sediment isolate, Amycolatopsis sp. WP1.</title>
        <authorList>
            <person name="Wang H."/>
            <person name="Chen S."/>
            <person name="Wu Q."/>
        </authorList>
    </citation>
    <scope>NUCLEOTIDE SEQUENCE [LARGE SCALE GENOMIC DNA]</scope>
    <source>
        <strain evidence="1 2">WP1</strain>
    </source>
</reference>
<dbReference type="EMBL" id="CP015163">
    <property type="protein sequence ID" value="AXB43682.1"/>
    <property type="molecule type" value="Genomic_DNA"/>
</dbReference>
<dbReference type="OrthoDB" id="3690472at2"/>
<dbReference type="RefSeq" id="WP_113692917.1">
    <property type="nucleotide sequence ID" value="NZ_CP015163.1"/>
</dbReference>
<keyword evidence="2" id="KW-1185">Reference proteome</keyword>
<gene>
    <name evidence="1" type="ORF">A4R43_15015</name>
</gene>
<protein>
    <submittedName>
        <fullName evidence="1">Uncharacterized protein</fullName>
    </submittedName>
</protein>
<dbReference type="AlphaFoldDB" id="A0A344L6K8"/>
<organism evidence="1 2">
    <name type="scientific">Amycolatopsis albispora</name>
    <dbReference type="NCBI Taxonomy" id="1804986"/>
    <lineage>
        <taxon>Bacteria</taxon>
        <taxon>Bacillati</taxon>
        <taxon>Actinomycetota</taxon>
        <taxon>Actinomycetes</taxon>
        <taxon>Pseudonocardiales</taxon>
        <taxon>Pseudonocardiaceae</taxon>
        <taxon>Amycolatopsis</taxon>
    </lineage>
</organism>
<accession>A0A344L6K8</accession>
<sequence>MTDIAHSHTDDHPLDGQARYRTDGLGERVVVLPATCKRGLHQLPAAGFRAVAEQGWILVECLACGEGDQVSQWRLTTCGAVAERAEFDDQPYAGHSLQ</sequence>
<evidence type="ECO:0000313" key="1">
    <source>
        <dbReference type="EMBL" id="AXB43682.1"/>
    </source>
</evidence>
<proteinExistence type="predicted"/>
<dbReference type="KEGG" id="aab:A4R43_15015"/>
<dbReference type="Proteomes" id="UP000250434">
    <property type="component" value="Chromosome"/>
</dbReference>